<proteinExistence type="predicted"/>
<comment type="caution">
    <text evidence="2">The sequence shown here is derived from an EMBL/GenBank/DDBJ whole genome shotgun (WGS) entry which is preliminary data.</text>
</comment>
<reference evidence="2 3" key="1">
    <citation type="submission" date="2018-08" db="EMBL/GenBank/DDBJ databases">
        <title>Chryseobacterium nematophagum: a novel matrix digesting pathogen of nematodes.</title>
        <authorList>
            <person name="Page A."/>
            <person name="Roberts M."/>
            <person name="Felix M.-A."/>
            <person name="Weir W."/>
        </authorList>
    </citation>
    <scope>NUCLEOTIDE SEQUENCE [LARGE SCALE GENOMIC DNA]</scope>
    <source>
        <strain evidence="2 3">JUb275</strain>
    </source>
</reference>
<dbReference type="EMBL" id="QWIV01000013">
    <property type="protein sequence ID" value="RMZ59284.1"/>
    <property type="molecule type" value="Genomic_DNA"/>
</dbReference>
<gene>
    <name evidence="2" type="ORF">D1632_06455</name>
</gene>
<keyword evidence="3" id="KW-1185">Reference proteome</keyword>
<keyword evidence="1" id="KW-0732">Signal</keyword>
<accession>A0A3M7LB56</accession>
<evidence type="ECO:0000256" key="1">
    <source>
        <dbReference type="SAM" id="SignalP"/>
    </source>
</evidence>
<dbReference type="AlphaFoldDB" id="A0A3M7LB56"/>
<feature type="signal peptide" evidence="1">
    <location>
        <begin position="1"/>
        <end position="18"/>
    </location>
</feature>
<protein>
    <recommendedName>
        <fullName evidence="4">PorT family protein</fullName>
    </recommendedName>
</protein>
<organism evidence="2 3">
    <name type="scientific">Chryseobacterium nematophagum</name>
    <dbReference type="NCBI Taxonomy" id="2305228"/>
    <lineage>
        <taxon>Bacteria</taxon>
        <taxon>Pseudomonadati</taxon>
        <taxon>Bacteroidota</taxon>
        <taxon>Flavobacteriia</taxon>
        <taxon>Flavobacteriales</taxon>
        <taxon>Weeksellaceae</taxon>
        <taxon>Chryseobacterium group</taxon>
        <taxon>Chryseobacterium</taxon>
    </lineage>
</organism>
<name>A0A3M7LB56_9FLAO</name>
<dbReference type="Proteomes" id="UP000267524">
    <property type="component" value="Unassembled WGS sequence"/>
</dbReference>
<evidence type="ECO:0008006" key="4">
    <source>
        <dbReference type="Google" id="ProtNLM"/>
    </source>
</evidence>
<evidence type="ECO:0000313" key="3">
    <source>
        <dbReference type="Proteomes" id="UP000267524"/>
    </source>
</evidence>
<sequence length="406" mass="46106">MRKAFLALLLFFVFFTNAQIKFEKGYLITTNNEKKEVLIKNMDWINTPTGFSYKTDQNSTELTGSPSNIKEFGIHNSSKYISYTGSIDYSSDNTAELSSKYEPELTESSVFLKEEAVGTTNLYSYKGKNVIRFFYSNTHTSITPLINKKYYLEGNTSKIATNNSYIGQLKDLFSDDSNALTLINQTKYNTSDLKKLFNVYNKTENVASSELKEKTKFNLHIRPGINFYSSLGLKGSIFDGVFPSKSSFRIGIEAEVILPFNKNKWSILFEPTYSAYSGKTITVKSNSLYEMSLDSYSFITLPIGIRHYMFINDKSKIFVNGQANVLTLRSGKAKNFDLSYSGQAFEKVPLSTTQTFKSLSFGIGYNYNNKYSIEFRYNTNNNIIEDTASQTADIKYASIILGYNIF</sequence>
<dbReference type="RefSeq" id="WP_122546405.1">
    <property type="nucleotide sequence ID" value="NZ_QWIV01000013.1"/>
</dbReference>
<feature type="chain" id="PRO_5018157152" description="PorT family protein" evidence="1">
    <location>
        <begin position="19"/>
        <end position="406"/>
    </location>
</feature>
<evidence type="ECO:0000313" key="2">
    <source>
        <dbReference type="EMBL" id="RMZ59284.1"/>
    </source>
</evidence>